<feature type="compositionally biased region" description="Polar residues" evidence="1">
    <location>
        <begin position="201"/>
        <end position="216"/>
    </location>
</feature>
<dbReference type="Proteomes" id="UP000886700">
    <property type="component" value="Unplaced"/>
</dbReference>
<proteinExistence type="predicted"/>
<evidence type="ECO:0000256" key="1">
    <source>
        <dbReference type="SAM" id="MobiDB-lite"/>
    </source>
</evidence>
<keyword evidence="2" id="KW-1133">Transmembrane helix</keyword>
<feature type="compositionally biased region" description="Basic and acidic residues" evidence="1">
    <location>
        <begin position="184"/>
        <end position="200"/>
    </location>
</feature>
<accession>A0A3Q0CHC6</accession>
<feature type="compositionally biased region" description="Polar residues" evidence="1">
    <location>
        <begin position="233"/>
        <end position="260"/>
    </location>
</feature>
<name>A0A3Q0CHC6_MESAU</name>
<feature type="region of interest" description="Disordered" evidence="1">
    <location>
        <begin position="594"/>
        <end position="630"/>
    </location>
</feature>
<feature type="compositionally biased region" description="Polar residues" evidence="1">
    <location>
        <begin position="422"/>
        <end position="434"/>
    </location>
</feature>
<dbReference type="AlphaFoldDB" id="A0A3Q0CHC6"/>
<evidence type="ECO:0000256" key="2">
    <source>
        <dbReference type="SAM" id="Phobius"/>
    </source>
</evidence>
<dbReference type="PANTHER" id="PTHR22094">
    <property type="entry name" value="DIFFUSE PANBRONCHIOLITIS CRITICAL REGION GENE 1"/>
    <property type="match status" value="1"/>
</dbReference>
<dbReference type="KEGG" id="maua:101833985"/>
<feature type="region of interest" description="Disordered" evidence="1">
    <location>
        <begin position="486"/>
        <end position="550"/>
    </location>
</feature>
<evidence type="ECO:0000313" key="4">
    <source>
        <dbReference type="RefSeq" id="XP_021079494.1"/>
    </source>
</evidence>
<keyword evidence="2" id="KW-0812">Transmembrane</keyword>
<gene>
    <name evidence="4" type="primary">Mucl3</name>
</gene>
<protein>
    <submittedName>
        <fullName evidence="4">Mucin-like protein 3</fullName>
    </submittedName>
</protein>
<feature type="compositionally biased region" description="Polar residues" evidence="1">
    <location>
        <begin position="403"/>
        <end position="413"/>
    </location>
</feature>
<feature type="compositionally biased region" description="Polar residues" evidence="1">
    <location>
        <begin position="268"/>
        <end position="280"/>
    </location>
</feature>
<keyword evidence="3" id="KW-1185">Reference proteome</keyword>
<feature type="compositionally biased region" description="Polar residues" evidence="1">
    <location>
        <begin position="385"/>
        <end position="395"/>
    </location>
</feature>
<feature type="compositionally biased region" description="Polar residues" evidence="1">
    <location>
        <begin position="87"/>
        <end position="97"/>
    </location>
</feature>
<feature type="compositionally biased region" description="Polar residues" evidence="1">
    <location>
        <begin position="617"/>
        <end position="630"/>
    </location>
</feature>
<dbReference type="InterPro" id="IPR026623">
    <property type="entry name" value="MUCL3"/>
</dbReference>
<keyword evidence="2" id="KW-0472">Membrane</keyword>
<feature type="compositionally biased region" description="Polar residues" evidence="1">
    <location>
        <begin position="447"/>
        <end position="456"/>
    </location>
</feature>
<dbReference type="OrthoDB" id="9838476at2759"/>
<dbReference type="PANTHER" id="PTHR22094:SF0">
    <property type="entry name" value="MUCIN-LIKE PROTEIN 3"/>
    <property type="match status" value="1"/>
</dbReference>
<dbReference type="RefSeq" id="XP_021079494.1">
    <property type="nucleotide sequence ID" value="XM_021223835.2"/>
</dbReference>
<feature type="region of interest" description="Disordered" evidence="1">
    <location>
        <begin position="87"/>
        <end position="456"/>
    </location>
</feature>
<feature type="compositionally biased region" description="Polar residues" evidence="1">
    <location>
        <begin position="339"/>
        <end position="355"/>
    </location>
</feature>
<feature type="transmembrane region" description="Helical" evidence="2">
    <location>
        <begin position="559"/>
        <end position="587"/>
    </location>
</feature>
<evidence type="ECO:0000313" key="3">
    <source>
        <dbReference type="Proteomes" id="UP000886700"/>
    </source>
</evidence>
<organism evidence="3 4">
    <name type="scientific">Mesocricetus auratus</name>
    <name type="common">Golden hamster</name>
    <dbReference type="NCBI Taxonomy" id="10036"/>
    <lineage>
        <taxon>Eukaryota</taxon>
        <taxon>Metazoa</taxon>
        <taxon>Chordata</taxon>
        <taxon>Craniata</taxon>
        <taxon>Vertebrata</taxon>
        <taxon>Euteleostomi</taxon>
        <taxon>Mammalia</taxon>
        <taxon>Eutheria</taxon>
        <taxon>Euarchontoglires</taxon>
        <taxon>Glires</taxon>
        <taxon>Rodentia</taxon>
        <taxon>Myomorpha</taxon>
        <taxon>Muroidea</taxon>
        <taxon>Cricetidae</taxon>
        <taxon>Cricetinae</taxon>
        <taxon>Mesocricetus</taxon>
    </lineage>
</organism>
<sequence>MTQLRSPIIRAPLWVGQLHLLKAYLRTASAPMTSNLTPYKMQGPRPVVLQQPPSSDMAQLTSGFCSTFGFICCLLFLPASWEAGANTFQGPQKTGEPSTPDHLLTLTPGLPHRSPSAHADLDPGQRPSALPKSTVTQKPKKPCNTVRFAKPVHKPIDNSKAADNQNTTAHHEMTPAVEKNASSQRRDPMTRNGRSADDPKSTNTEKASGGSQSTSAPRRRTTCKSTTSKIRVTRNSDTASRPVDTSTRQRTTSYKPTTPSHDSELSRKTTPSSGKSSGAPRTSHRTPRTPATTEAGDHRTPFTSDKPVQITTEHTKEITSAGDKTTRTQVTLEDHEGENISTSDRTTGSHATATQSEREPQPASDRTTRSRATATQSEREPQPASDRTTGAQATSTEHEGETISANERTTGTQLMPLGPDTTPAQVKTTRVSAKSTEHPEEAAPTPQEATQDSESPTVFWRKTTPATVAIRTTGNPEKTVAVLATTGPPARTTEGKSTARSPHFHKTETTRRGLLGSVTTRTDLGPVPSETQHPQQSSHSSPGGLHAAGASRDGSSFPAWAIVVVILLAVIVLLICIGLIVLVACAWRTRRVPAQDSEDFDPEDRGGRNSYPVYLMEQQNLKPNQIPSPP</sequence>
<reference evidence="4" key="1">
    <citation type="submission" date="2025-08" db="UniProtKB">
        <authorList>
            <consortium name="RefSeq"/>
        </authorList>
    </citation>
    <scope>IDENTIFICATION</scope>
    <source>
        <tissue evidence="4">Liver</tissue>
    </source>
</reference>
<feature type="compositionally biased region" description="Low complexity" evidence="1">
    <location>
        <begin position="532"/>
        <end position="542"/>
    </location>
</feature>